<evidence type="ECO:0000256" key="4">
    <source>
        <dbReference type="ARBA" id="ARBA00023163"/>
    </source>
</evidence>
<dbReference type="EMBL" id="BBZA01000298">
    <property type="protein sequence ID" value="GAP64680.1"/>
    <property type="molecule type" value="Genomic_DNA"/>
</dbReference>
<dbReference type="InterPro" id="IPR039425">
    <property type="entry name" value="RNA_pol_sigma-70-like"/>
</dbReference>
<dbReference type="Pfam" id="PF04542">
    <property type="entry name" value="Sigma70_r2"/>
    <property type="match status" value="1"/>
</dbReference>
<evidence type="ECO:0000313" key="8">
    <source>
        <dbReference type="EMBL" id="GAP64680.1"/>
    </source>
</evidence>
<dbReference type="GO" id="GO:0006352">
    <property type="term" value="P:DNA-templated transcription initiation"/>
    <property type="evidence" value="ECO:0007669"/>
    <property type="project" value="InterPro"/>
</dbReference>
<organism evidence="8 9">
    <name type="scientific">Ardenticatena maritima</name>
    <dbReference type="NCBI Taxonomy" id="872965"/>
    <lineage>
        <taxon>Bacteria</taxon>
        <taxon>Bacillati</taxon>
        <taxon>Chloroflexota</taxon>
        <taxon>Ardenticatenia</taxon>
        <taxon>Ardenticatenales</taxon>
        <taxon>Ardenticatenaceae</taxon>
        <taxon>Ardenticatena</taxon>
    </lineage>
</organism>
<comment type="caution">
    <text evidence="8">The sequence shown here is derived from an EMBL/GenBank/DDBJ whole genome shotgun (WGS) entry which is preliminary data.</text>
</comment>
<feature type="domain" description="RNA polymerase sigma factor 70 region 4 type 2" evidence="7">
    <location>
        <begin position="127"/>
        <end position="179"/>
    </location>
</feature>
<dbReference type="RefSeq" id="WP_054494424.1">
    <property type="nucleotide sequence ID" value="NZ_BBZA01000298.1"/>
</dbReference>
<keyword evidence="3" id="KW-0731">Sigma factor</keyword>
<name>A0A0M9UE56_9CHLR</name>
<accession>A0A0M9UE56</accession>
<dbReference type="SUPFAM" id="SSF88946">
    <property type="entry name" value="Sigma2 domain of RNA polymerase sigma factors"/>
    <property type="match status" value="1"/>
</dbReference>
<feature type="domain" description="RNA polymerase sigma-70 region 2" evidence="6">
    <location>
        <begin position="28"/>
        <end position="94"/>
    </location>
</feature>
<evidence type="ECO:0000256" key="2">
    <source>
        <dbReference type="ARBA" id="ARBA00023015"/>
    </source>
</evidence>
<dbReference type="InterPro" id="IPR013249">
    <property type="entry name" value="RNA_pol_sigma70_r4_t2"/>
</dbReference>
<evidence type="ECO:0000259" key="7">
    <source>
        <dbReference type="Pfam" id="PF08281"/>
    </source>
</evidence>
<evidence type="ECO:0000313" key="9">
    <source>
        <dbReference type="Proteomes" id="UP000037784"/>
    </source>
</evidence>
<dbReference type="InterPro" id="IPR036388">
    <property type="entry name" value="WH-like_DNA-bd_sf"/>
</dbReference>
<dbReference type="InterPro" id="IPR007627">
    <property type="entry name" value="RNA_pol_sigma70_r2"/>
</dbReference>
<dbReference type="PANTHER" id="PTHR43133">
    <property type="entry name" value="RNA POLYMERASE ECF-TYPE SIGMA FACTO"/>
    <property type="match status" value="1"/>
</dbReference>
<proteinExistence type="inferred from homology"/>
<feature type="compositionally biased region" description="Polar residues" evidence="5">
    <location>
        <begin position="204"/>
        <end position="218"/>
    </location>
</feature>
<dbReference type="Gene3D" id="1.10.10.10">
    <property type="entry name" value="Winged helix-like DNA-binding domain superfamily/Winged helix DNA-binding domain"/>
    <property type="match status" value="1"/>
</dbReference>
<dbReference type="InParanoid" id="A0A0M9UE56"/>
<keyword evidence="2" id="KW-0805">Transcription regulation</keyword>
<reference evidence="9" key="2">
    <citation type="submission" date="2015-08" db="EMBL/GenBank/DDBJ databases">
        <title>Draft Genome Sequence of a Heterotrophic Facultative Anaerobic Bacterium Ardenticatena maritima Strain 110S.</title>
        <authorList>
            <person name="Kawaichi S."/>
            <person name="Yoshida T."/>
            <person name="Sako Y."/>
            <person name="Nakamura R."/>
        </authorList>
    </citation>
    <scope>NUCLEOTIDE SEQUENCE [LARGE SCALE GENOMIC DNA]</scope>
    <source>
        <strain evidence="9">110S</strain>
    </source>
</reference>
<dbReference type="CDD" id="cd06171">
    <property type="entry name" value="Sigma70_r4"/>
    <property type="match status" value="1"/>
</dbReference>
<comment type="similarity">
    <text evidence="1">Belongs to the sigma-70 factor family. ECF subfamily.</text>
</comment>
<feature type="region of interest" description="Disordered" evidence="5">
    <location>
        <begin position="183"/>
        <end position="218"/>
    </location>
</feature>
<dbReference type="Proteomes" id="UP000037784">
    <property type="component" value="Unassembled WGS sequence"/>
</dbReference>
<dbReference type="InterPro" id="IPR014284">
    <property type="entry name" value="RNA_pol_sigma-70_dom"/>
</dbReference>
<dbReference type="InterPro" id="IPR013324">
    <property type="entry name" value="RNA_pol_sigma_r3/r4-like"/>
</dbReference>
<keyword evidence="4" id="KW-0804">Transcription</keyword>
<dbReference type="NCBIfam" id="TIGR02937">
    <property type="entry name" value="sigma70-ECF"/>
    <property type="match status" value="1"/>
</dbReference>
<evidence type="ECO:0000256" key="1">
    <source>
        <dbReference type="ARBA" id="ARBA00010641"/>
    </source>
</evidence>
<keyword evidence="9" id="KW-1185">Reference proteome</keyword>
<sequence>MSTRETIEQELAWVQAALNGDEAAFTALVEAYATPVYNLCYRMLGDAAEAEDAAQETFVRLYRRLHTYDQSRKFSSWVLAIASHHCIDRLRRRRLKQVSIEELPPWQPLVSRRARPEEVVAERDRDERLQALLMELPEDYRLPLVLHYWYGYSYEEICEITGLSLSALKSRLHRARHRLAKLMREKSPDLLPPHARTNGKDRSSQPVNSTKRQNETYS</sequence>
<dbReference type="AlphaFoldDB" id="A0A0M9UE56"/>
<evidence type="ECO:0000256" key="3">
    <source>
        <dbReference type="ARBA" id="ARBA00023082"/>
    </source>
</evidence>
<dbReference type="Pfam" id="PF08281">
    <property type="entry name" value="Sigma70_r4_2"/>
    <property type="match status" value="1"/>
</dbReference>
<dbReference type="OrthoDB" id="9785675at2"/>
<dbReference type="Gene3D" id="1.10.1740.10">
    <property type="match status" value="1"/>
</dbReference>
<dbReference type="SUPFAM" id="SSF88659">
    <property type="entry name" value="Sigma3 and sigma4 domains of RNA polymerase sigma factors"/>
    <property type="match status" value="1"/>
</dbReference>
<dbReference type="GO" id="GO:0016987">
    <property type="term" value="F:sigma factor activity"/>
    <property type="evidence" value="ECO:0007669"/>
    <property type="project" value="UniProtKB-KW"/>
</dbReference>
<reference evidence="8 9" key="1">
    <citation type="journal article" date="2015" name="Genome Announc.">
        <title>Draft Genome Sequence of a Heterotrophic Facultative Anaerobic Thermophilic Bacterium, Ardenticatena maritima Strain 110ST.</title>
        <authorList>
            <person name="Kawaichi S."/>
            <person name="Yoshida T."/>
            <person name="Sako Y."/>
            <person name="Nakamura R."/>
        </authorList>
    </citation>
    <scope>NUCLEOTIDE SEQUENCE [LARGE SCALE GENOMIC DNA]</scope>
    <source>
        <strain evidence="8 9">110S</strain>
    </source>
</reference>
<dbReference type="PANTHER" id="PTHR43133:SF51">
    <property type="entry name" value="RNA POLYMERASE SIGMA FACTOR"/>
    <property type="match status" value="1"/>
</dbReference>
<evidence type="ECO:0000256" key="5">
    <source>
        <dbReference type="SAM" id="MobiDB-lite"/>
    </source>
</evidence>
<gene>
    <name evidence="8" type="ORF">ARMA_3103</name>
</gene>
<dbReference type="InterPro" id="IPR013325">
    <property type="entry name" value="RNA_pol_sigma_r2"/>
</dbReference>
<dbReference type="GO" id="GO:0003677">
    <property type="term" value="F:DNA binding"/>
    <property type="evidence" value="ECO:0007669"/>
    <property type="project" value="InterPro"/>
</dbReference>
<dbReference type="FunCoup" id="A0A0M9UE56">
    <property type="interactions" value="269"/>
</dbReference>
<evidence type="ECO:0000259" key="6">
    <source>
        <dbReference type="Pfam" id="PF04542"/>
    </source>
</evidence>
<protein>
    <submittedName>
        <fullName evidence="8">RNA polymerase sigma-70 factor, ECF subfamily</fullName>
    </submittedName>
</protein>